<evidence type="ECO:0000313" key="3">
    <source>
        <dbReference type="Proteomes" id="UP000008743"/>
    </source>
</evidence>
<evidence type="ECO:0000313" key="2">
    <source>
        <dbReference type="EMBL" id="KJE98044.1"/>
    </source>
</evidence>
<protein>
    <submittedName>
        <fullName evidence="2">Uncharacterized protein</fullName>
    </submittedName>
</protein>
<sequence length="244" mass="28063">MSGNDNVLAAAIVALPGGDPLRARIRELEAERDALKRELEDARRQHAEAIDRLEREHAEKINELNQSIETLRKELNEVNTKYDKLQAGYDKVQARLDAMEGALALGQIVYDLEEKIVLWVLANDKDKKRRFRLNTVRSLTDPWARTRVPQLEKDEQQRANSVQAALTRVFGDFHDAFKEAKKVRLATAHPVATMSQQQLEALARAHLKDDTLLEDMLKIIEFYHLDVPTIIQRCEAEQDYWQTA</sequence>
<dbReference type="EMBL" id="KE346376">
    <property type="protein sequence ID" value="KJE98044.1"/>
    <property type="molecule type" value="Genomic_DNA"/>
</dbReference>
<evidence type="ECO:0000256" key="1">
    <source>
        <dbReference type="SAM" id="Coils"/>
    </source>
</evidence>
<proteinExistence type="predicted"/>
<dbReference type="PhylomeDB" id="A0A0D2X5M0"/>
<keyword evidence="1" id="KW-0175">Coiled coil</keyword>
<dbReference type="Proteomes" id="UP000008743">
    <property type="component" value="Unassembled WGS sequence"/>
</dbReference>
<name>A0A0D2X5M0_CAPO3</name>
<accession>A0A0D2X5M0</accession>
<dbReference type="RefSeq" id="XP_004342681.1">
    <property type="nucleotide sequence ID" value="XM_004342632.2"/>
</dbReference>
<dbReference type="Gene3D" id="1.20.120.330">
    <property type="entry name" value="Nucleotidyltransferases domain 2"/>
    <property type="match status" value="1"/>
</dbReference>
<dbReference type="AlphaFoldDB" id="A0A0D2X5M0"/>
<organism evidence="2 3">
    <name type="scientific">Capsaspora owczarzaki (strain ATCC 30864)</name>
    <dbReference type="NCBI Taxonomy" id="595528"/>
    <lineage>
        <taxon>Eukaryota</taxon>
        <taxon>Filasterea</taxon>
        <taxon>Capsaspora</taxon>
    </lineage>
</organism>
<reference evidence="3" key="1">
    <citation type="submission" date="2011-02" db="EMBL/GenBank/DDBJ databases">
        <title>The Genome Sequence of Capsaspora owczarzaki ATCC 30864.</title>
        <authorList>
            <person name="Russ C."/>
            <person name="Cuomo C."/>
            <person name="Burger G."/>
            <person name="Gray M.W."/>
            <person name="Holland P.W.H."/>
            <person name="King N."/>
            <person name="Lang F.B.F."/>
            <person name="Roger A.J."/>
            <person name="Ruiz-Trillo I."/>
            <person name="Young S.K."/>
            <person name="Zeng Q."/>
            <person name="Gargeya S."/>
            <person name="Alvarado L."/>
            <person name="Berlin A."/>
            <person name="Chapman S.B."/>
            <person name="Chen Z."/>
            <person name="Freedman E."/>
            <person name="Gellesch M."/>
            <person name="Goldberg J."/>
            <person name="Griggs A."/>
            <person name="Gujja S."/>
            <person name="Heilman E."/>
            <person name="Heiman D."/>
            <person name="Howarth C."/>
            <person name="Mehta T."/>
            <person name="Neiman D."/>
            <person name="Pearson M."/>
            <person name="Roberts A."/>
            <person name="Saif S."/>
            <person name="Shea T."/>
            <person name="Shenoy N."/>
            <person name="Sisk P."/>
            <person name="Stolte C."/>
            <person name="Sykes S."/>
            <person name="White J."/>
            <person name="Yandava C."/>
            <person name="Haas B."/>
            <person name="Nusbaum C."/>
            <person name="Birren B."/>
        </authorList>
    </citation>
    <scope>NUCLEOTIDE SEQUENCE</scope>
    <source>
        <strain evidence="3">ATCC 30864</strain>
    </source>
</reference>
<gene>
    <name evidence="2" type="ORF">CAOG_008080</name>
</gene>
<feature type="coiled-coil region" evidence="1">
    <location>
        <begin position="18"/>
        <end position="102"/>
    </location>
</feature>
<dbReference type="InParanoid" id="A0A0D2X5M0"/>
<keyword evidence="3" id="KW-1185">Reference proteome</keyword>